<evidence type="ECO:0000256" key="1">
    <source>
        <dbReference type="ARBA" id="ARBA00022679"/>
    </source>
</evidence>
<dbReference type="InterPro" id="IPR051531">
    <property type="entry name" value="N-acetyltransferase"/>
</dbReference>
<sequence>MTCRHLKLLSLSDAPALFEFEKTNRTWFEQHIPPREPCFYSIRGVEGQIAFFLREYKAKRMLPFLIMQGEDIIGRVNVTEISVRRKQATLGYRIGERHTRQGVASYAAKAAMQSAQEWGIRHFYALASVDNMGSQRVLEKVGFERGGMLNEYAEVSGESVDCIEYYKRIDV</sequence>
<dbReference type="Gene3D" id="3.40.630.30">
    <property type="match status" value="1"/>
</dbReference>
<comment type="caution">
    <text evidence="5">The sequence shown here is derived from an EMBL/GenBank/DDBJ whole genome shotgun (WGS) entry which is preliminary data.</text>
</comment>
<proteinExistence type="inferred from homology"/>
<protein>
    <submittedName>
        <fullName evidence="5">GNAT family N-acetyltransferase</fullName>
        <ecNumber evidence="5">2.3.-.-</ecNumber>
    </submittedName>
</protein>
<dbReference type="RefSeq" id="WP_390197634.1">
    <property type="nucleotide sequence ID" value="NZ_JBHMEP010000015.1"/>
</dbReference>
<dbReference type="Proteomes" id="UP001589645">
    <property type="component" value="Unassembled WGS sequence"/>
</dbReference>
<dbReference type="PANTHER" id="PTHR43792:SF8">
    <property type="entry name" value="[RIBOSOMAL PROTEIN US5]-ALANINE N-ACETYLTRANSFERASE"/>
    <property type="match status" value="1"/>
</dbReference>
<feature type="domain" description="N-acetyltransferase" evidence="4">
    <location>
        <begin position="4"/>
        <end position="171"/>
    </location>
</feature>
<evidence type="ECO:0000313" key="5">
    <source>
        <dbReference type="EMBL" id="MFB9137647.1"/>
    </source>
</evidence>
<dbReference type="EC" id="2.3.-.-" evidence="5"/>
<gene>
    <name evidence="5" type="ORF">ACFFUV_22095</name>
</gene>
<name>A0ABV5HTP8_9VIBR</name>
<keyword evidence="1 5" id="KW-0808">Transferase</keyword>
<dbReference type="InterPro" id="IPR016181">
    <property type="entry name" value="Acyl_CoA_acyltransferase"/>
</dbReference>
<keyword evidence="6" id="KW-1185">Reference proteome</keyword>
<evidence type="ECO:0000259" key="4">
    <source>
        <dbReference type="PROSITE" id="PS51186"/>
    </source>
</evidence>
<dbReference type="Pfam" id="PF13302">
    <property type="entry name" value="Acetyltransf_3"/>
    <property type="match status" value="1"/>
</dbReference>
<keyword evidence="2 5" id="KW-0012">Acyltransferase</keyword>
<dbReference type="PANTHER" id="PTHR43792">
    <property type="entry name" value="GNAT FAMILY, PUTATIVE (AFU_ORTHOLOGUE AFUA_3G00765)-RELATED-RELATED"/>
    <property type="match status" value="1"/>
</dbReference>
<dbReference type="EMBL" id="JBHMEP010000015">
    <property type="protein sequence ID" value="MFB9137647.1"/>
    <property type="molecule type" value="Genomic_DNA"/>
</dbReference>
<accession>A0ABV5HTP8</accession>
<reference evidence="5 6" key="1">
    <citation type="submission" date="2024-09" db="EMBL/GenBank/DDBJ databases">
        <authorList>
            <person name="Sun Q."/>
            <person name="Mori K."/>
        </authorList>
    </citation>
    <scope>NUCLEOTIDE SEQUENCE [LARGE SCALE GENOMIC DNA]</scope>
    <source>
        <strain evidence="5 6">CECT 8064</strain>
    </source>
</reference>
<dbReference type="SUPFAM" id="SSF55729">
    <property type="entry name" value="Acyl-CoA N-acyltransferases (Nat)"/>
    <property type="match status" value="1"/>
</dbReference>
<dbReference type="InterPro" id="IPR000182">
    <property type="entry name" value="GNAT_dom"/>
</dbReference>
<dbReference type="GO" id="GO:0016746">
    <property type="term" value="F:acyltransferase activity"/>
    <property type="evidence" value="ECO:0007669"/>
    <property type="project" value="UniProtKB-KW"/>
</dbReference>
<organism evidence="5 6">
    <name type="scientific">Vibrio olivae</name>
    <dbReference type="NCBI Taxonomy" id="1243002"/>
    <lineage>
        <taxon>Bacteria</taxon>
        <taxon>Pseudomonadati</taxon>
        <taxon>Pseudomonadota</taxon>
        <taxon>Gammaproteobacteria</taxon>
        <taxon>Vibrionales</taxon>
        <taxon>Vibrionaceae</taxon>
        <taxon>Vibrio</taxon>
    </lineage>
</organism>
<dbReference type="PROSITE" id="PS51186">
    <property type="entry name" value="GNAT"/>
    <property type="match status" value="1"/>
</dbReference>
<evidence type="ECO:0000256" key="3">
    <source>
        <dbReference type="ARBA" id="ARBA00038502"/>
    </source>
</evidence>
<evidence type="ECO:0000313" key="6">
    <source>
        <dbReference type="Proteomes" id="UP001589645"/>
    </source>
</evidence>
<evidence type="ECO:0000256" key="2">
    <source>
        <dbReference type="ARBA" id="ARBA00023315"/>
    </source>
</evidence>
<comment type="similarity">
    <text evidence="3">Belongs to the acetyltransferase family. RimJ subfamily.</text>
</comment>